<evidence type="ECO:0000256" key="5">
    <source>
        <dbReference type="ARBA" id="ARBA00023163"/>
    </source>
</evidence>
<dbReference type="GO" id="GO:0005829">
    <property type="term" value="C:cytosol"/>
    <property type="evidence" value="ECO:0007669"/>
    <property type="project" value="TreeGrafter"/>
</dbReference>
<dbReference type="PROSITE" id="PS50110">
    <property type="entry name" value="RESPONSE_REGULATORY"/>
    <property type="match status" value="1"/>
</dbReference>
<dbReference type="InterPro" id="IPR011006">
    <property type="entry name" value="CheY-like_superfamily"/>
</dbReference>
<keyword evidence="11" id="KW-1185">Reference proteome</keyword>
<reference evidence="10 11" key="1">
    <citation type="journal article" date="2019" name="Environ. Microbiol.">
        <title>Species interactions and distinct microbial communities in high Arctic permafrost affected cryosols are associated with the CH4 and CO2 gas fluxes.</title>
        <authorList>
            <person name="Altshuler I."/>
            <person name="Hamel J."/>
            <person name="Turney S."/>
            <person name="Magnuson E."/>
            <person name="Levesque R."/>
            <person name="Greer C."/>
            <person name="Whyte L.G."/>
        </authorList>
    </citation>
    <scope>NUCLEOTIDE SEQUENCE [LARGE SCALE GENOMIC DNA]</scope>
    <source>
        <strain evidence="10 11">S9.3A</strain>
    </source>
</reference>
<keyword evidence="2" id="KW-0902">Two-component regulatory system</keyword>
<evidence type="ECO:0000259" key="9">
    <source>
        <dbReference type="PROSITE" id="PS51755"/>
    </source>
</evidence>
<evidence type="ECO:0000313" key="11">
    <source>
        <dbReference type="Proteomes" id="UP000317722"/>
    </source>
</evidence>
<dbReference type="Pfam" id="PF00072">
    <property type="entry name" value="Response_reg"/>
    <property type="match status" value="1"/>
</dbReference>
<dbReference type="FunFam" id="1.10.10.10:FF:000005">
    <property type="entry name" value="Two-component system response regulator"/>
    <property type="match status" value="1"/>
</dbReference>
<evidence type="ECO:0000256" key="1">
    <source>
        <dbReference type="ARBA" id="ARBA00022553"/>
    </source>
</evidence>
<dbReference type="GO" id="GO:0000976">
    <property type="term" value="F:transcription cis-regulatory region binding"/>
    <property type="evidence" value="ECO:0007669"/>
    <property type="project" value="TreeGrafter"/>
</dbReference>
<evidence type="ECO:0000256" key="6">
    <source>
        <dbReference type="PROSITE-ProRule" id="PRU00169"/>
    </source>
</evidence>
<dbReference type="Pfam" id="PF00486">
    <property type="entry name" value="Trans_reg_C"/>
    <property type="match status" value="1"/>
</dbReference>
<keyword evidence="3" id="KW-0805">Transcription regulation</keyword>
<dbReference type="CDD" id="cd00383">
    <property type="entry name" value="trans_reg_C"/>
    <property type="match status" value="1"/>
</dbReference>
<dbReference type="GO" id="GO:0000156">
    <property type="term" value="F:phosphorelay response regulator activity"/>
    <property type="evidence" value="ECO:0007669"/>
    <property type="project" value="TreeGrafter"/>
</dbReference>
<dbReference type="GO" id="GO:0006355">
    <property type="term" value="P:regulation of DNA-templated transcription"/>
    <property type="evidence" value="ECO:0007669"/>
    <property type="project" value="InterPro"/>
</dbReference>
<dbReference type="PANTHER" id="PTHR48111:SF36">
    <property type="entry name" value="TRANSCRIPTIONAL REGULATORY PROTEIN CUTR"/>
    <property type="match status" value="1"/>
</dbReference>
<feature type="domain" description="OmpR/PhoB-type" evidence="9">
    <location>
        <begin position="125"/>
        <end position="223"/>
    </location>
</feature>
<accession>A0A502CXT9</accession>
<feature type="domain" description="Response regulatory" evidence="8">
    <location>
        <begin position="2"/>
        <end position="117"/>
    </location>
</feature>
<organism evidence="10 11">
    <name type="scientific">Pedococcus bigeumensis</name>
    <dbReference type="NCBI Taxonomy" id="433644"/>
    <lineage>
        <taxon>Bacteria</taxon>
        <taxon>Bacillati</taxon>
        <taxon>Actinomycetota</taxon>
        <taxon>Actinomycetes</taxon>
        <taxon>Micrococcales</taxon>
        <taxon>Intrasporangiaceae</taxon>
        <taxon>Pedococcus</taxon>
    </lineage>
</organism>
<dbReference type="AlphaFoldDB" id="A0A502CXT9"/>
<keyword evidence="4 7" id="KW-0238">DNA-binding</keyword>
<dbReference type="PROSITE" id="PS51755">
    <property type="entry name" value="OMPR_PHOB"/>
    <property type="match status" value="1"/>
</dbReference>
<evidence type="ECO:0000256" key="3">
    <source>
        <dbReference type="ARBA" id="ARBA00023015"/>
    </source>
</evidence>
<dbReference type="SMART" id="SM00862">
    <property type="entry name" value="Trans_reg_C"/>
    <property type="match status" value="1"/>
</dbReference>
<dbReference type="PANTHER" id="PTHR48111">
    <property type="entry name" value="REGULATOR OF RPOS"/>
    <property type="match status" value="1"/>
</dbReference>
<dbReference type="InterPro" id="IPR039420">
    <property type="entry name" value="WalR-like"/>
</dbReference>
<name>A0A502CXT9_9MICO</name>
<evidence type="ECO:0000256" key="2">
    <source>
        <dbReference type="ARBA" id="ARBA00023012"/>
    </source>
</evidence>
<evidence type="ECO:0000313" key="10">
    <source>
        <dbReference type="EMBL" id="TPG17350.1"/>
    </source>
</evidence>
<dbReference type="RefSeq" id="WP_140740669.1">
    <property type="nucleotide sequence ID" value="NZ_RCZM01000003.1"/>
</dbReference>
<evidence type="ECO:0000256" key="4">
    <source>
        <dbReference type="ARBA" id="ARBA00023125"/>
    </source>
</evidence>
<protein>
    <submittedName>
        <fullName evidence="10">DNA-binding response regulator</fullName>
    </submittedName>
</protein>
<dbReference type="SUPFAM" id="SSF52172">
    <property type="entry name" value="CheY-like"/>
    <property type="match status" value="1"/>
</dbReference>
<dbReference type="SMART" id="SM00448">
    <property type="entry name" value="REC"/>
    <property type="match status" value="1"/>
</dbReference>
<gene>
    <name evidence="10" type="ORF">EAH86_11485</name>
</gene>
<evidence type="ECO:0000256" key="7">
    <source>
        <dbReference type="PROSITE-ProRule" id="PRU01091"/>
    </source>
</evidence>
<dbReference type="InterPro" id="IPR001867">
    <property type="entry name" value="OmpR/PhoB-type_DNA-bd"/>
</dbReference>
<feature type="modified residue" description="4-aspartylphosphate" evidence="6">
    <location>
        <position position="51"/>
    </location>
</feature>
<proteinExistence type="predicted"/>
<dbReference type="Gene3D" id="6.10.250.690">
    <property type="match status" value="1"/>
</dbReference>
<sequence>MKLLVIEDDVRMAGLLRRGLAQEGWSVDVVGAAADARHAVASTPYDVVVCDVGLPGPESGLDWCRWFRSAGHWTPVLLLTARTEVSDRISGLDSGADDYLGKPFAFGELAARLRALLRRGETERPTQLANGELVLDPAEHRVRWRQQMIDLSPREFALLDYFLRRPGDVLRRTDVLDHVWDYAYDGTSNVVDVHVMSLRRRLEQAGCPDVIETVRGVGYRLRVLP</sequence>
<dbReference type="InterPro" id="IPR001789">
    <property type="entry name" value="Sig_transdc_resp-reg_receiver"/>
</dbReference>
<comment type="caution">
    <text evidence="10">The sequence shown here is derived from an EMBL/GenBank/DDBJ whole genome shotgun (WGS) entry which is preliminary data.</text>
</comment>
<dbReference type="Proteomes" id="UP000317722">
    <property type="component" value="Unassembled WGS sequence"/>
</dbReference>
<dbReference type="EMBL" id="RCZM01000003">
    <property type="protein sequence ID" value="TPG17350.1"/>
    <property type="molecule type" value="Genomic_DNA"/>
</dbReference>
<dbReference type="GO" id="GO:0032993">
    <property type="term" value="C:protein-DNA complex"/>
    <property type="evidence" value="ECO:0007669"/>
    <property type="project" value="TreeGrafter"/>
</dbReference>
<dbReference type="InterPro" id="IPR036388">
    <property type="entry name" value="WH-like_DNA-bd_sf"/>
</dbReference>
<keyword evidence="1 6" id="KW-0597">Phosphoprotein</keyword>
<dbReference type="OrthoDB" id="162434at2"/>
<keyword evidence="5" id="KW-0804">Transcription</keyword>
<feature type="DNA-binding region" description="OmpR/PhoB-type" evidence="7">
    <location>
        <begin position="125"/>
        <end position="223"/>
    </location>
</feature>
<dbReference type="Gene3D" id="3.40.50.2300">
    <property type="match status" value="1"/>
</dbReference>
<dbReference type="Gene3D" id="1.10.10.10">
    <property type="entry name" value="Winged helix-like DNA-binding domain superfamily/Winged helix DNA-binding domain"/>
    <property type="match status" value="1"/>
</dbReference>
<evidence type="ECO:0000259" key="8">
    <source>
        <dbReference type="PROSITE" id="PS50110"/>
    </source>
</evidence>